<dbReference type="HOGENOM" id="CLU_130257_9_2_2"/>
<dbReference type="SUPFAM" id="SSF81301">
    <property type="entry name" value="Nucleotidyltransferase"/>
    <property type="match status" value="1"/>
</dbReference>
<name>H1YXF5_9EURY</name>
<evidence type="ECO:0000313" key="2">
    <source>
        <dbReference type="EMBL" id="EHQ36892.1"/>
    </source>
</evidence>
<dbReference type="Pfam" id="PF18765">
    <property type="entry name" value="Polbeta"/>
    <property type="match status" value="1"/>
</dbReference>
<sequence length="115" mass="13056">MQKRSYGSVEIFSLNHVLIEKRLQERVDLLSKDADVRKIVLFGSFATGRAVPGSDLDILIVLKKSDKKLIPRIEDYQEIFSDMGIAVDIFPYTEDELDNPVAKNALKDGKILYQV</sequence>
<dbReference type="CDD" id="cd05403">
    <property type="entry name" value="NT_KNTase_like"/>
    <property type="match status" value="1"/>
</dbReference>
<keyword evidence="3" id="KW-1185">Reference proteome</keyword>
<gene>
    <name evidence="2" type="ORF">Metlim_2858</name>
</gene>
<protein>
    <submittedName>
        <fullName evidence="2">DNA polymerase beta domain protein region</fullName>
    </submittedName>
</protein>
<dbReference type="EMBL" id="CM001436">
    <property type="protein sequence ID" value="EHQ36892.1"/>
    <property type="molecule type" value="Genomic_DNA"/>
</dbReference>
<dbReference type="PANTHER" id="PTHR43449">
    <property type="entry name" value="NUCLEOTIDYLTRANSFERASE"/>
    <property type="match status" value="1"/>
</dbReference>
<organism evidence="2 3">
    <name type="scientific">Methanoplanus limicola DSM 2279</name>
    <dbReference type="NCBI Taxonomy" id="937775"/>
    <lineage>
        <taxon>Archaea</taxon>
        <taxon>Methanobacteriati</taxon>
        <taxon>Methanobacteriota</taxon>
        <taxon>Stenosarchaea group</taxon>
        <taxon>Methanomicrobia</taxon>
        <taxon>Methanomicrobiales</taxon>
        <taxon>Methanomicrobiaceae</taxon>
        <taxon>Methanoplanus</taxon>
    </lineage>
</organism>
<dbReference type="Gene3D" id="3.30.460.10">
    <property type="entry name" value="Beta Polymerase, domain 2"/>
    <property type="match status" value="1"/>
</dbReference>
<dbReference type="InterPro" id="IPR041633">
    <property type="entry name" value="Polbeta"/>
</dbReference>
<feature type="domain" description="Polymerase beta nucleotidyltransferase" evidence="1">
    <location>
        <begin position="28"/>
        <end position="114"/>
    </location>
</feature>
<evidence type="ECO:0000259" key="1">
    <source>
        <dbReference type="Pfam" id="PF18765"/>
    </source>
</evidence>
<dbReference type="Proteomes" id="UP000005741">
    <property type="component" value="Chromosome"/>
</dbReference>
<dbReference type="STRING" id="937775.Metlim_2858"/>
<proteinExistence type="predicted"/>
<dbReference type="InParanoid" id="H1YXF5"/>
<dbReference type="InterPro" id="IPR043519">
    <property type="entry name" value="NT_sf"/>
</dbReference>
<dbReference type="PANTHER" id="PTHR43449:SF1">
    <property type="entry name" value="POLYMERASE BETA NUCLEOTIDYLTRANSFERASE DOMAIN-CONTAINING PROTEIN"/>
    <property type="match status" value="1"/>
</dbReference>
<evidence type="ECO:0000313" key="3">
    <source>
        <dbReference type="Proteomes" id="UP000005741"/>
    </source>
</evidence>
<dbReference type="AlphaFoldDB" id="H1YXF5"/>
<reference evidence="2 3" key="1">
    <citation type="submission" date="2011-10" db="EMBL/GenBank/DDBJ databases">
        <title>The Improved High-Quality Draft genome of Methanoplanus limicola DSM 2279.</title>
        <authorList>
            <consortium name="US DOE Joint Genome Institute (JGI-PGF)"/>
            <person name="Lucas S."/>
            <person name="Copeland A."/>
            <person name="Lapidus A."/>
            <person name="Glavina del Rio T."/>
            <person name="Dalin E."/>
            <person name="Tice H."/>
            <person name="Bruce D."/>
            <person name="Goodwin L."/>
            <person name="Pitluck S."/>
            <person name="Peters L."/>
            <person name="Mikhailova N."/>
            <person name="Lu M."/>
            <person name="Kyrpides N."/>
            <person name="Mavromatis K."/>
            <person name="Ivanova N."/>
            <person name="Markowitz V."/>
            <person name="Cheng J.-F."/>
            <person name="Hugenholtz P."/>
            <person name="Woyke T."/>
            <person name="Wu D."/>
            <person name="Wirth R."/>
            <person name="Brambilla E.-M."/>
            <person name="Klenk H.-P."/>
            <person name="Eisen J.A."/>
        </authorList>
    </citation>
    <scope>NUCLEOTIDE SEQUENCE [LARGE SCALE GENOMIC DNA]</scope>
    <source>
        <strain evidence="2 3">DSM 2279</strain>
    </source>
</reference>
<accession>H1YXF5</accession>